<dbReference type="Proteomes" id="UP001168877">
    <property type="component" value="Unassembled WGS sequence"/>
</dbReference>
<reference evidence="1" key="1">
    <citation type="journal article" date="2022" name="Plant J.">
        <title>Strategies of tolerance reflected in two North American maple genomes.</title>
        <authorList>
            <person name="McEvoy S.L."/>
            <person name="Sezen U.U."/>
            <person name="Trouern-Trend A."/>
            <person name="McMahon S.M."/>
            <person name="Schaberg P.G."/>
            <person name="Yang J."/>
            <person name="Wegrzyn J.L."/>
            <person name="Swenson N.G."/>
        </authorList>
    </citation>
    <scope>NUCLEOTIDE SEQUENCE</scope>
    <source>
        <strain evidence="1">NS2018</strain>
    </source>
</reference>
<comment type="caution">
    <text evidence="1">The sequence shown here is derived from an EMBL/GenBank/DDBJ whole genome shotgun (WGS) entry which is preliminary data.</text>
</comment>
<protein>
    <submittedName>
        <fullName evidence="1">Uncharacterized protein</fullName>
    </submittedName>
</protein>
<sequence length="122" mass="14060">MQNTIGSKVKFTSRVQQVNYYIWYPPLTRTLPHFFSQPIGSYRQTLHLNSLWLLIAVRHRNLELSFLLFQFSHHFLSSELQIVDGILFLVAPSPSSTSDSIGNNTLRLIGDINSGLQNEKIW</sequence>
<accession>A0AA39SSB6</accession>
<evidence type="ECO:0000313" key="2">
    <source>
        <dbReference type="Proteomes" id="UP001168877"/>
    </source>
</evidence>
<dbReference type="EMBL" id="JAUESC010000004">
    <property type="protein sequence ID" value="KAK0598281.1"/>
    <property type="molecule type" value="Genomic_DNA"/>
</dbReference>
<keyword evidence="2" id="KW-1185">Reference proteome</keyword>
<gene>
    <name evidence="1" type="ORF">LWI29_033261</name>
</gene>
<organism evidence="1 2">
    <name type="scientific">Acer saccharum</name>
    <name type="common">Sugar maple</name>
    <dbReference type="NCBI Taxonomy" id="4024"/>
    <lineage>
        <taxon>Eukaryota</taxon>
        <taxon>Viridiplantae</taxon>
        <taxon>Streptophyta</taxon>
        <taxon>Embryophyta</taxon>
        <taxon>Tracheophyta</taxon>
        <taxon>Spermatophyta</taxon>
        <taxon>Magnoliopsida</taxon>
        <taxon>eudicotyledons</taxon>
        <taxon>Gunneridae</taxon>
        <taxon>Pentapetalae</taxon>
        <taxon>rosids</taxon>
        <taxon>malvids</taxon>
        <taxon>Sapindales</taxon>
        <taxon>Sapindaceae</taxon>
        <taxon>Hippocastanoideae</taxon>
        <taxon>Acereae</taxon>
        <taxon>Acer</taxon>
    </lineage>
</organism>
<name>A0AA39SSB6_ACESA</name>
<reference evidence="1" key="2">
    <citation type="submission" date="2023-06" db="EMBL/GenBank/DDBJ databases">
        <authorList>
            <person name="Swenson N.G."/>
            <person name="Wegrzyn J.L."/>
            <person name="Mcevoy S.L."/>
        </authorList>
    </citation>
    <scope>NUCLEOTIDE SEQUENCE</scope>
    <source>
        <strain evidence="1">NS2018</strain>
        <tissue evidence="1">Leaf</tissue>
    </source>
</reference>
<evidence type="ECO:0000313" key="1">
    <source>
        <dbReference type="EMBL" id="KAK0598281.1"/>
    </source>
</evidence>
<proteinExistence type="predicted"/>
<dbReference type="AlphaFoldDB" id="A0AA39SSB6"/>